<evidence type="ECO:0000256" key="2">
    <source>
        <dbReference type="ARBA" id="ARBA00022676"/>
    </source>
</evidence>
<evidence type="ECO:0000313" key="8">
    <source>
        <dbReference type="Proteomes" id="UP000320431"/>
    </source>
</evidence>
<comment type="caution">
    <text evidence="7">The sequence shown here is derived from an EMBL/GenBank/DDBJ whole genome shotgun (WGS) entry which is preliminary data.</text>
</comment>
<keyword evidence="3" id="KW-0808">Transferase</keyword>
<evidence type="ECO:0000313" key="7">
    <source>
        <dbReference type="EMBL" id="KAB8191382.1"/>
    </source>
</evidence>
<name>A0A508B352_9GAMM</name>
<dbReference type="Gene3D" id="1.25.40.10">
    <property type="entry name" value="Tetratricopeptide repeat domain"/>
    <property type="match status" value="1"/>
</dbReference>
<dbReference type="Pfam" id="PF13844">
    <property type="entry name" value="Glyco_transf_41"/>
    <property type="match status" value="2"/>
</dbReference>
<dbReference type="Gene3D" id="3.40.50.11380">
    <property type="match status" value="1"/>
</dbReference>
<dbReference type="EMBL" id="VICD02000123">
    <property type="protein sequence ID" value="KAB8191382.1"/>
    <property type="molecule type" value="Genomic_DNA"/>
</dbReference>
<dbReference type="PANTHER" id="PTHR44835">
    <property type="entry name" value="UDP-N-ACETYLGLUCOSAMINE--PEPTIDE N-ACETYLGLUCOSAMINYLTRANSFERASE SPINDLY-RELATED"/>
    <property type="match status" value="1"/>
</dbReference>
<keyword evidence="4" id="KW-0677">Repeat</keyword>
<dbReference type="SUPFAM" id="SSF48452">
    <property type="entry name" value="TPR-like"/>
    <property type="match status" value="1"/>
</dbReference>
<dbReference type="RefSeq" id="WP_141481985.1">
    <property type="nucleotide sequence ID" value="NZ_VICD02000123.1"/>
</dbReference>
<evidence type="ECO:0000259" key="6">
    <source>
        <dbReference type="Pfam" id="PF13844"/>
    </source>
</evidence>
<protein>
    <recommendedName>
        <fullName evidence="6">O-GlcNAc transferase C-terminal domain-containing protein</fullName>
    </recommendedName>
</protein>
<evidence type="ECO:0000256" key="1">
    <source>
        <dbReference type="ARBA" id="ARBA00004922"/>
    </source>
</evidence>
<dbReference type="AlphaFoldDB" id="A0A508B352"/>
<dbReference type="Gene3D" id="3.40.50.2000">
    <property type="entry name" value="Glycogen Phosphorylase B"/>
    <property type="match status" value="1"/>
</dbReference>
<evidence type="ECO:0000256" key="5">
    <source>
        <dbReference type="ARBA" id="ARBA00022803"/>
    </source>
</evidence>
<dbReference type="GO" id="GO:0016757">
    <property type="term" value="F:glycosyltransferase activity"/>
    <property type="evidence" value="ECO:0007669"/>
    <property type="project" value="UniProtKB-KW"/>
</dbReference>
<dbReference type="InterPro" id="IPR029489">
    <property type="entry name" value="OGT/SEC/SPY_C"/>
</dbReference>
<evidence type="ECO:0000256" key="4">
    <source>
        <dbReference type="ARBA" id="ARBA00022737"/>
    </source>
</evidence>
<proteinExistence type="predicted"/>
<accession>A0A508B352</accession>
<dbReference type="InterPro" id="IPR051939">
    <property type="entry name" value="Glycosyltr_41/O-GlcNAc_trsf"/>
</dbReference>
<dbReference type="PANTHER" id="PTHR44835:SF1">
    <property type="entry name" value="PROTEIN O-GLCNAC TRANSFERASE"/>
    <property type="match status" value="1"/>
</dbReference>
<sequence>MDANTVGQAHALLRRGDISGAIGLLRGALTATPAQPQSLKLLARLALREQQSALAASALERAQAALPDDAEIHALRAAAAKIAGDIDALVPAARHALTLDPGEPLAAALLTEALRDRLQLGEALAVADACLARRPHDWGTRLARADVLQFAGEAAAAAADARHTLDHAPSLQAITFACQSLLYLDEPALDEPARDESAPAAPADGAPAAAILARHRELAARIPPLRLPPPRDTGWRPGQRPLRVALLSPDLRRHPVGMFVEPLLAGWDRDRVAPICYSDGQPDATTQRLRALCPQWRDLRGQPDEAVARQLHEDGIDVLLDLAGHTHGSRPRLLASRCVPRQLGWLGYLFDSGYASSDGVIGDAATLPEGTSSARQAWRLPGSLLCLPQIQDAPDVVARASSGAPVFGSFNHLAKLSPRTVALWARVLAAVPGSRLVLCALGLADAPTRERIGARFAAAGVDPDRLQLRPPVLDPQAFLSQYADIDIALDPLPFNGGTTTLQALWQGVPVVSLPGERMAARTGLSLLDAAGLAQGPERLVARDRGDYVRIAAGLAEDGARRARLRGSMRERLLDSGLCDGRRFADGFATLLESATSTL</sequence>
<feature type="domain" description="O-GlcNAc transferase C-terminal" evidence="6">
    <location>
        <begin position="239"/>
        <end position="369"/>
    </location>
</feature>
<dbReference type="Proteomes" id="UP000320431">
    <property type="component" value="Unassembled WGS sequence"/>
</dbReference>
<dbReference type="InterPro" id="IPR011990">
    <property type="entry name" value="TPR-like_helical_dom_sf"/>
</dbReference>
<reference evidence="7 8" key="1">
    <citation type="submission" date="2019-10" db="EMBL/GenBank/DDBJ databases">
        <title>Lysobacter alkalisoli sp. nov., isolated from saline-alkaline soil.</title>
        <authorList>
            <person name="Sun J.-Q."/>
        </authorList>
    </citation>
    <scope>NUCLEOTIDE SEQUENCE [LARGE SCALE GENOMIC DNA]</scope>
    <source>
        <strain evidence="7 8">KCTC 42381</strain>
    </source>
</reference>
<comment type="pathway">
    <text evidence="1">Protein modification; protein glycosylation.</text>
</comment>
<gene>
    <name evidence="7" type="ORF">FKV24_007855</name>
</gene>
<keyword evidence="5" id="KW-0802">TPR repeat</keyword>
<evidence type="ECO:0000256" key="3">
    <source>
        <dbReference type="ARBA" id="ARBA00022679"/>
    </source>
</evidence>
<feature type="domain" description="O-GlcNAc transferase C-terminal" evidence="6">
    <location>
        <begin position="403"/>
        <end position="584"/>
    </location>
</feature>
<keyword evidence="2" id="KW-0328">Glycosyltransferase</keyword>
<organism evidence="7 8">
    <name type="scientific">Marilutibacter maris</name>
    <dbReference type="NCBI Taxonomy" id="1605891"/>
    <lineage>
        <taxon>Bacteria</taxon>
        <taxon>Pseudomonadati</taxon>
        <taxon>Pseudomonadota</taxon>
        <taxon>Gammaproteobacteria</taxon>
        <taxon>Lysobacterales</taxon>
        <taxon>Lysobacteraceae</taxon>
        <taxon>Marilutibacter</taxon>
    </lineage>
</organism>